<dbReference type="STRING" id="203124.Tery_0331"/>
<proteinExistence type="predicted"/>
<feature type="transmembrane region" description="Helical" evidence="8">
    <location>
        <begin position="115"/>
        <end position="136"/>
    </location>
</feature>
<dbReference type="PANTHER" id="PTHR11384:SF59">
    <property type="entry name" value="LYSOSOMAL COBALAMIN TRANSPORTER ABCD4"/>
    <property type="match status" value="1"/>
</dbReference>
<dbReference type="eggNOG" id="COG4178">
    <property type="taxonomic scope" value="Bacteria"/>
</dbReference>
<keyword evidence="7 8" id="KW-0472">Membrane</keyword>
<dbReference type="Gene3D" id="3.40.50.300">
    <property type="entry name" value="P-loop containing nucleotide triphosphate hydrolases"/>
    <property type="match status" value="1"/>
</dbReference>
<dbReference type="SUPFAM" id="SSF52540">
    <property type="entry name" value="P-loop containing nucleoside triphosphate hydrolases"/>
    <property type="match status" value="1"/>
</dbReference>
<dbReference type="Gene3D" id="1.20.1560.10">
    <property type="entry name" value="ABC transporter type 1, transmembrane domain"/>
    <property type="match status" value="1"/>
</dbReference>
<dbReference type="AlphaFoldDB" id="Q119L9"/>
<dbReference type="SMART" id="SM00382">
    <property type="entry name" value="AAA"/>
    <property type="match status" value="1"/>
</dbReference>
<evidence type="ECO:0000256" key="8">
    <source>
        <dbReference type="SAM" id="Phobius"/>
    </source>
</evidence>
<evidence type="ECO:0000256" key="1">
    <source>
        <dbReference type="ARBA" id="ARBA00004651"/>
    </source>
</evidence>
<feature type="transmembrane region" description="Helical" evidence="8">
    <location>
        <begin position="41"/>
        <end position="61"/>
    </location>
</feature>
<evidence type="ECO:0000259" key="9">
    <source>
        <dbReference type="PROSITE" id="PS50893"/>
    </source>
</evidence>
<keyword evidence="6 8" id="KW-1133">Transmembrane helix</keyword>
<dbReference type="GO" id="GO:0005524">
    <property type="term" value="F:ATP binding"/>
    <property type="evidence" value="ECO:0007669"/>
    <property type="project" value="UniProtKB-KW"/>
</dbReference>
<evidence type="ECO:0000256" key="2">
    <source>
        <dbReference type="ARBA" id="ARBA00022448"/>
    </source>
</evidence>
<feature type="transmembrane region" description="Helical" evidence="8">
    <location>
        <begin position="142"/>
        <end position="166"/>
    </location>
</feature>
<feature type="transmembrane region" description="Helical" evidence="8">
    <location>
        <begin position="257"/>
        <end position="278"/>
    </location>
</feature>
<evidence type="ECO:0000256" key="6">
    <source>
        <dbReference type="ARBA" id="ARBA00022989"/>
    </source>
</evidence>
<sequence>MLLVIVLLGTFTVFNLFLTNQRAEFISALSSQNSERFWRSIIQFFGAVVIAVPFVSSYSFVRQKLSVFWRRWMTESFMESYLSDRSFYKISYHPEIDNPDQRIAQDIKSFTDQSLSFLVITLNAIFQLFGFSTLLWSISKPLVFFVIAYAIAGTVITTGVFGKVLVEINFEQLKREANFRFGLIRVRENSESIAFYRGEKQELQQAKNIFNDVFNNFNRLIQWQLYLDIFRNSYEFITFALPSIIIGPRVLSGELEIGVITQAGVAFSIILSSLTVIVSQLDRLTEFAAGINRLSTFSEAIQSSTEVPKGELAIDTITNSCLALEHLTLKTPNYQRTLFRDISLEIKPGDGLLIMGPSGCGKSSILRAIAGLWNSGTGAIYRPKLNEILFLPQKPYMVLGSLRQQLLYPQSNLNISDVKIQEVLEKVNLTKLAERFGGLDAEENWSQVLSVGEQQRVAFTRLLLTQPKYVILDEATSALDVPTEEILYKQLQETSITFISVGHRPTLKKYHQQLLEITANESWQLKPIITLDKR</sequence>
<dbReference type="GO" id="GO:0005886">
    <property type="term" value="C:plasma membrane"/>
    <property type="evidence" value="ECO:0007669"/>
    <property type="project" value="UniProtKB-SubCell"/>
</dbReference>
<dbReference type="InterPro" id="IPR003593">
    <property type="entry name" value="AAA+_ATPase"/>
</dbReference>
<dbReference type="HOGENOM" id="CLU_007587_6_0_3"/>
<dbReference type="CDD" id="cd03223">
    <property type="entry name" value="ABCD_peroxisomal_ALDP"/>
    <property type="match status" value="1"/>
</dbReference>
<comment type="subcellular location">
    <subcellularLocation>
        <location evidence="1">Cell membrane</location>
        <topology evidence="1">Multi-pass membrane protein</topology>
    </subcellularLocation>
</comment>
<dbReference type="EMBL" id="CP000393">
    <property type="protein sequence ID" value="ABG49805.1"/>
    <property type="molecule type" value="Genomic_DNA"/>
</dbReference>
<dbReference type="SUPFAM" id="SSF90123">
    <property type="entry name" value="ABC transporter transmembrane region"/>
    <property type="match status" value="1"/>
</dbReference>
<evidence type="ECO:0000256" key="7">
    <source>
        <dbReference type="ARBA" id="ARBA00023136"/>
    </source>
</evidence>
<evidence type="ECO:0000256" key="3">
    <source>
        <dbReference type="ARBA" id="ARBA00022692"/>
    </source>
</evidence>
<keyword evidence="2" id="KW-0813">Transport</keyword>
<dbReference type="InterPro" id="IPR027417">
    <property type="entry name" value="P-loop_NTPase"/>
</dbReference>
<feature type="domain" description="ABC transporter" evidence="9">
    <location>
        <begin position="322"/>
        <end position="527"/>
    </location>
</feature>
<evidence type="ECO:0000259" key="10">
    <source>
        <dbReference type="PROSITE" id="PS50929"/>
    </source>
</evidence>
<dbReference type="InterPro" id="IPR036640">
    <property type="entry name" value="ABC1_TM_sf"/>
</dbReference>
<gene>
    <name evidence="11" type="ordered locus">Tery_0331</name>
</gene>
<dbReference type="PROSITE" id="PS50893">
    <property type="entry name" value="ABC_TRANSPORTER_2"/>
    <property type="match status" value="1"/>
</dbReference>
<keyword evidence="4" id="KW-0547">Nucleotide-binding</keyword>
<dbReference type="InterPro" id="IPR003439">
    <property type="entry name" value="ABC_transporter-like_ATP-bd"/>
</dbReference>
<dbReference type="Pfam" id="PF06472">
    <property type="entry name" value="ABC_membrane_2"/>
    <property type="match status" value="1"/>
</dbReference>
<dbReference type="PROSITE" id="PS50929">
    <property type="entry name" value="ABC_TM1F"/>
    <property type="match status" value="1"/>
</dbReference>
<accession>Q119L9</accession>
<feature type="domain" description="ABC transmembrane type-1" evidence="10">
    <location>
        <begin position="2"/>
        <end position="286"/>
    </location>
</feature>
<organism evidence="11">
    <name type="scientific">Trichodesmium erythraeum (strain IMS101)</name>
    <dbReference type="NCBI Taxonomy" id="203124"/>
    <lineage>
        <taxon>Bacteria</taxon>
        <taxon>Bacillati</taxon>
        <taxon>Cyanobacteriota</taxon>
        <taxon>Cyanophyceae</taxon>
        <taxon>Oscillatoriophycideae</taxon>
        <taxon>Oscillatoriales</taxon>
        <taxon>Microcoleaceae</taxon>
        <taxon>Trichodesmium</taxon>
    </lineage>
</organism>
<keyword evidence="5" id="KW-0067">ATP-binding</keyword>
<dbReference type="Pfam" id="PF00005">
    <property type="entry name" value="ABC_tran"/>
    <property type="match status" value="1"/>
</dbReference>
<dbReference type="GO" id="GO:0140359">
    <property type="term" value="F:ABC-type transporter activity"/>
    <property type="evidence" value="ECO:0007669"/>
    <property type="project" value="InterPro"/>
</dbReference>
<protein>
    <submittedName>
        <fullName evidence="11">ABC transporter related</fullName>
    </submittedName>
</protein>
<reference evidence="11" key="1">
    <citation type="submission" date="2006-06" db="EMBL/GenBank/DDBJ databases">
        <title>Complete sequence of Trichodesmium erythraeum IMS101.</title>
        <authorList>
            <consortium name="US DOE Joint Genome Institute"/>
            <person name="Copeland A."/>
            <person name="Lucas S."/>
            <person name="Lapidus A."/>
            <person name="Barry K."/>
            <person name="Detter J.C."/>
            <person name="Glavina del Rio T."/>
            <person name="Hammon N."/>
            <person name="Israni S."/>
            <person name="Dalin E."/>
            <person name="Tice H."/>
            <person name="Pitluck S."/>
            <person name="Kiss H."/>
            <person name="Munk A.C."/>
            <person name="Brettin T."/>
            <person name="Bruce D."/>
            <person name="Han C."/>
            <person name="Tapia R."/>
            <person name="Gilna P."/>
            <person name="Schmutz J."/>
            <person name="Larimer F."/>
            <person name="Land M."/>
            <person name="Hauser L."/>
            <person name="Kyrpides N."/>
            <person name="Kim E."/>
            <person name="Richardson P."/>
        </authorList>
    </citation>
    <scope>NUCLEOTIDE SEQUENCE [LARGE SCALE GENOMIC DNA]</scope>
    <source>
        <strain evidence="11">IMS101</strain>
    </source>
</reference>
<dbReference type="InterPro" id="IPR050835">
    <property type="entry name" value="ABC_transporter_sub-D"/>
</dbReference>
<dbReference type="KEGG" id="ter:Tery_0331"/>
<evidence type="ECO:0000256" key="4">
    <source>
        <dbReference type="ARBA" id="ARBA00022741"/>
    </source>
</evidence>
<dbReference type="GO" id="GO:0016887">
    <property type="term" value="F:ATP hydrolysis activity"/>
    <property type="evidence" value="ECO:0007669"/>
    <property type="project" value="InterPro"/>
</dbReference>
<dbReference type="InterPro" id="IPR011527">
    <property type="entry name" value="ABC1_TM_dom"/>
</dbReference>
<evidence type="ECO:0000313" key="11">
    <source>
        <dbReference type="EMBL" id="ABG49805.1"/>
    </source>
</evidence>
<evidence type="ECO:0000256" key="5">
    <source>
        <dbReference type="ARBA" id="ARBA00022840"/>
    </source>
</evidence>
<name>Q119L9_TRIEI</name>
<keyword evidence="3 8" id="KW-0812">Transmembrane</keyword>
<dbReference type="PANTHER" id="PTHR11384">
    <property type="entry name" value="ATP-BINDING CASSETTE, SUB-FAMILY D MEMBER"/>
    <property type="match status" value="1"/>
</dbReference>